<feature type="signal peptide" evidence="7">
    <location>
        <begin position="1"/>
        <end position="23"/>
    </location>
</feature>
<reference evidence="9" key="1">
    <citation type="submission" date="2021-04" db="EMBL/GenBank/DDBJ databases">
        <authorList>
            <consortium name="Molecular Ecology Group"/>
        </authorList>
    </citation>
    <scope>NUCLEOTIDE SEQUENCE</scope>
</reference>
<feature type="domain" description="EGF-like" evidence="8">
    <location>
        <begin position="16"/>
        <end position="55"/>
    </location>
</feature>
<feature type="non-terminal residue" evidence="9">
    <location>
        <position position="128"/>
    </location>
</feature>
<keyword evidence="3" id="KW-0677">Repeat</keyword>
<evidence type="ECO:0000256" key="4">
    <source>
        <dbReference type="ARBA" id="ARBA00023157"/>
    </source>
</evidence>
<dbReference type="GO" id="GO:0005509">
    <property type="term" value="F:calcium ion binding"/>
    <property type="evidence" value="ECO:0007669"/>
    <property type="project" value="InterPro"/>
</dbReference>
<gene>
    <name evidence="9" type="ORF">CUNI_LOCUS7259</name>
</gene>
<dbReference type="Gene3D" id="2.10.25.10">
    <property type="entry name" value="Laminin"/>
    <property type="match status" value="3"/>
</dbReference>
<dbReference type="InterPro" id="IPR051022">
    <property type="entry name" value="Notch_Cell-Fate_Det"/>
</dbReference>
<evidence type="ECO:0000256" key="7">
    <source>
        <dbReference type="SAM" id="SignalP"/>
    </source>
</evidence>
<dbReference type="CDD" id="cd00054">
    <property type="entry name" value="EGF_CA"/>
    <property type="match status" value="2"/>
</dbReference>
<dbReference type="InterPro" id="IPR001881">
    <property type="entry name" value="EGF-like_Ca-bd_dom"/>
</dbReference>
<evidence type="ECO:0000313" key="9">
    <source>
        <dbReference type="EMBL" id="CAG5121701.1"/>
    </source>
</evidence>
<keyword evidence="10" id="KW-1185">Reference proteome</keyword>
<organism evidence="9 10">
    <name type="scientific">Candidula unifasciata</name>
    <dbReference type="NCBI Taxonomy" id="100452"/>
    <lineage>
        <taxon>Eukaryota</taxon>
        <taxon>Metazoa</taxon>
        <taxon>Spiralia</taxon>
        <taxon>Lophotrochozoa</taxon>
        <taxon>Mollusca</taxon>
        <taxon>Gastropoda</taxon>
        <taxon>Heterobranchia</taxon>
        <taxon>Euthyneura</taxon>
        <taxon>Panpulmonata</taxon>
        <taxon>Eupulmonata</taxon>
        <taxon>Stylommatophora</taxon>
        <taxon>Helicina</taxon>
        <taxon>Helicoidea</taxon>
        <taxon>Geomitridae</taxon>
        <taxon>Candidula</taxon>
    </lineage>
</organism>
<dbReference type="InterPro" id="IPR000152">
    <property type="entry name" value="EGF-type_Asp/Asn_hydroxyl_site"/>
</dbReference>
<dbReference type="PANTHER" id="PTHR24049">
    <property type="entry name" value="CRUMBS FAMILY MEMBER"/>
    <property type="match status" value="1"/>
</dbReference>
<dbReference type="SMART" id="SM00181">
    <property type="entry name" value="EGF"/>
    <property type="match status" value="3"/>
</dbReference>
<dbReference type="GO" id="GO:0045197">
    <property type="term" value="P:establishment or maintenance of epithelial cell apical/basal polarity"/>
    <property type="evidence" value="ECO:0007669"/>
    <property type="project" value="TreeGrafter"/>
</dbReference>
<feature type="domain" description="EGF-like" evidence="8">
    <location>
        <begin position="56"/>
        <end position="91"/>
    </location>
</feature>
<accession>A0A8S3Z3D9</accession>
<dbReference type="EMBL" id="CAJHNH020001143">
    <property type="protein sequence ID" value="CAG5121701.1"/>
    <property type="molecule type" value="Genomic_DNA"/>
</dbReference>
<proteinExistence type="predicted"/>
<dbReference type="SUPFAM" id="SSF57184">
    <property type="entry name" value="Growth factor receptor domain"/>
    <property type="match status" value="1"/>
</dbReference>
<evidence type="ECO:0000313" key="10">
    <source>
        <dbReference type="Proteomes" id="UP000678393"/>
    </source>
</evidence>
<feature type="chain" id="PRO_5035731292" description="EGF-like domain-containing protein" evidence="7">
    <location>
        <begin position="24"/>
        <end position="128"/>
    </location>
</feature>
<dbReference type="OrthoDB" id="430340at2759"/>
<dbReference type="PROSITE" id="PS00022">
    <property type="entry name" value="EGF_1"/>
    <property type="match status" value="2"/>
</dbReference>
<dbReference type="FunFam" id="2.10.25.10:FF:000012">
    <property type="entry name" value="Delta-like protein"/>
    <property type="match status" value="1"/>
</dbReference>
<dbReference type="PROSITE" id="PS50026">
    <property type="entry name" value="EGF_3"/>
    <property type="match status" value="2"/>
</dbReference>
<dbReference type="InterPro" id="IPR009030">
    <property type="entry name" value="Growth_fac_rcpt_cys_sf"/>
</dbReference>
<dbReference type="GO" id="GO:0007157">
    <property type="term" value="P:heterophilic cell-cell adhesion via plasma membrane cell adhesion molecules"/>
    <property type="evidence" value="ECO:0007669"/>
    <property type="project" value="TreeGrafter"/>
</dbReference>
<evidence type="ECO:0000256" key="5">
    <source>
        <dbReference type="ARBA" id="ARBA00023180"/>
    </source>
</evidence>
<sequence length="128" mass="13561">MSLPHTKIVLLFIWSNLSTVVYAPCLNAGTCTVLSYLTSSYSCQCLPGYTGNNCELVDECASSPCQNGACVDSIGSFRCQCFPGFTGTLCELANRCFSGSCLNGGECRVANGQATCTCQKGIFLMICT</sequence>
<keyword evidence="5" id="KW-0325">Glycoprotein</keyword>
<keyword evidence="4 6" id="KW-1015">Disulfide bond</keyword>
<keyword evidence="2 7" id="KW-0732">Signal</keyword>
<dbReference type="SMART" id="SM00179">
    <property type="entry name" value="EGF_CA"/>
    <property type="match status" value="1"/>
</dbReference>
<protein>
    <recommendedName>
        <fullName evidence="8">EGF-like domain-containing protein</fullName>
    </recommendedName>
</protein>
<evidence type="ECO:0000256" key="3">
    <source>
        <dbReference type="ARBA" id="ARBA00022737"/>
    </source>
</evidence>
<dbReference type="Proteomes" id="UP000678393">
    <property type="component" value="Unassembled WGS sequence"/>
</dbReference>
<feature type="disulfide bond" evidence="6">
    <location>
        <begin position="60"/>
        <end position="70"/>
    </location>
</feature>
<dbReference type="PROSITE" id="PS00010">
    <property type="entry name" value="ASX_HYDROXYL"/>
    <property type="match status" value="1"/>
</dbReference>
<evidence type="ECO:0000256" key="2">
    <source>
        <dbReference type="ARBA" id="ARBA00022729"/>
    </source>
</evidence>
<comment type="caution">
    <text evidence="6">Lacks conserved residue(s) required for the propagation of feature annotation.</text>
</comment>
<feature type="disulfide bond" evidence="6">
    <location>
        <begin position="81"/>
        <end position="90"/>
    </location>
</feature>
<dbReference type="Pfam" id="PF00008">
    <property type="entry name" value="EGF"/>
    <property type="match status" value="2"/>
</dbReference>
<dbReference type="AlphaFoldDB" id="A0A8S3Z3D9"/>
<dbReference type="FunFam" id="2.10.25.10:FF:000006">
    <property type="entry name" value="Versican core protein-like isoform 1"/>
    <property type="match status" value="1"/>
</dbReference>
<comment type="caution">
    <text evidence="9">The sequence shown here is derived from an EMBL/GenBank/DDBJ whole genome shotgun (WGS) entry which is preliminary data.</text>
</comment>
<dbReference type="PRINTS" id="PR00010">
    <property type="entry name" value="EGFBLOOD"/>
</dbReference>
<dbReference type="PROSITE" id="PS01186">
    <property type="entry name" value="EGF_2"/>
    <property type="match status" value="2"/>
</dbReference>
<dbReference type="PANTHER" id="PTHR24049:SF22">
    <property type="entry name" value="DROSOPHILA CRUMBS HOMOLOG"/>
    <property type="match status" value="1"/>
</dbReference>
<keyword evidence="1 6" id="KW-0245">EGF-like domain</keyword>
<dbReference type="InterPro" id="IPR000742">
    <property type="entry name" value="EGF"/>
</dbReference>
<evidence type="ECO:0000256" key="1">
    <source>
        <dbReference type="ARBA" id="ARBA00022536"/>
    </source>
</evidence>
<name>A0A8S3Z3D9_9EUPU</name>
<evidence type="ECO:0000256" key="6">
    <source>
        <dbReference type="PROSITE-ProRule" id="PRU00076"/>
    </source>
</evidence>
<evidence type="ECO:0000259" key="8">
    <source>
        <dbReference type="PROSITE" id="PS50026"/>
    </source>
</evidence>
<feature type="disulfide bond" evidence="6">
    <location>
        <begin position="45"/>
        <end position="54"/>
    </location>
</feature>
<dbReference type="GO" id="GO:0005886">
    <property type="term" value="C:plasma membrane"/>
    <property type="evidence" value="ECO:0007669"/>
    <property type="project" value="TreeGrafter"/>
</dbReference>
<dbReference type="GO" id="GO:0032991">
    <property type="term" value="C:protein-containing complex"/>
    <property type="evidence" value="ECO:0007669"/>
    <property type="project" value="TreeGrafter"/>
</dbReference>